<dbReference type="SMART" id="SM00534">
    <property type="entry name" value="MUTSac"/>
    <property type="match status" value="1"/>
</dbReference>
<gene>
    <name evidence="6" type="ORF">KDW_56900</name>
</gene>
<dbReference type="GO" id="GO:0005524">
    <property type="term" value="F:ATP binding"/>
    <property type="evidence" value="ECO:0007669"/>
    <property type="project" value="UniProtKB-KW"/>
</dbReference>
<sequence>METIFEQQAAIERQYARIQRRLAKTQLLDQSNKMRTLGVIGVGLFLIIIGLAVLPVLGFIFILLTALAFYLLSRFQPKVNQSMLRYQVWLRLLDEQKARLNLDWDAMPAVPPRDEQEEVDHPFEIDLDISGERSLHRLLNTGVSLEGMLRLRDWLLELEPDHEMLSERQSLVRELIPMTRFRHKLQLYSLFATRFTSDPVDGDRLLDWLDTQSESKQKLSSLLIALALSALLYLTVILFVFVHTSPLFCVVALLCSLIWYLRTKKEQGNLAEDTYQQRVAFGQLQQIFGYLENYPYARNSPLWHLCEPFFEHAEHRPSRLLARLERITGRATLARSPEGWMALNALFPLGAILAYQLDQCKALIAQYLPIWLDVWYELEATCSLANFAEMNPDYTFPELVPDRQTGSAPVFQAEQLGHPLIKKSKKVSNDFQLDAQGEILLITGSNMSGKSTFLRTIGVNLCLAYAGSVVSASLLRTSIFELYACIRVTDSLADGYSYFYAEVRRLKGLLERLESGTRYPIFFLIDEIFKGTNNYERLIGSEAYIRTLVEKKCVGAISTHDLELVQLTELFPFIKNYHFKENITDDQMNFEYLLRTGPSPTRNALRIMQMAGLPVKWDAPQPQP</sequence>
<organism evidence="6 7">
    <name type="scientific">Dictyobacter vulcani</name>
    <dbReference type="NCBI Taxonomy" id="2607529"/>
    <lineage>
        <taxon>Bacteria</taxon>
        <taxon>Bacillati</taxon>
        <taxon>Chloroflexota</taxon>
        <taxon>Ktedonobacteria</taxon>
        <taxon>Ktedonobacterales</taxon>
        <taxon>Dictyobacteraceae</taxon>
        <taxon>Dictyobacter</taxon>
    </lineage>
</organism>
<evidence type="ECO:0000313" key="7">
    <source>
        <dbReference type="Proteomes" id="UP000326912"/>
    </source>
</evidence>
<dbReference type="PANTHER" id="PTHR11361:SF99">
    <property type="entry name" value="DNA MISMATCH REPAIR PROTEIN"/>
    <property type="match status" value="1"/>
</dbReference>
<feature type="transmembrane region" description="Helical" evidence="4">
    <location>
        <begin position="39"/>
        <end position="72"/>
    </location>
</feature>
<feature type="domain" description="DNA mismatch repair proteins mutS family" evidence="5">
    <location>
        <begin position="437"/>
        <end position="616"/>
    </location>
</feature>
<dbReference type="InterPro" id="IPR027417">
    <property type="entry name" value="P-loop_NTPase"/>
</dbReference>
<accession>A0A5J4KP69</accession>
<dbReference type="GO" id="GO:0006298">
    <property type="term" value="P:mismatch repair"/>
    <property type="evidence" value="ECO:0007669"/>
    <property type="project" value="InterPro"/>
</dbReference>
<dbReference type="CDD" id="cd03283">
    <property type="entry name" value="ABC_MutS-like"/>
    <property type="match status" value="1"/>
</dbReference>
<dbReference type="SUPFAM" id="SSF52540">
    <property type="entry name" value="P-loop containing nucleoside triphosphate hydrolases"/>
    <property type="match status" value="1"/>
</dbReference>
<dbReference type="EMBL" id="BKZW01000004">
    <property type="protein sequence ID" value="GER91528.1"/>
    <property type="molecule type" value="Genomic_DNA"/>
</dbReference>
<evidence type="ECO:0000256" key="3">
    <source>
        <dbReference type="ARBA" id="ARBA00023125"/>
    </source>
</evidence>
<dbReference type="GO" id="GO:0005829">
    <property type="term" value="C:cytosol"/>
    <property type="evidence" value="ECO:0007669"/>
    <property type="project" value="TreeGrafter"/>
</dbReference>
<dbReference type="GO" id="GO:0140664">
    <property type="term" value="F:ATP-dependent DNA damage sensor activity"/>
    <property type="evidence" value="ECO:0007669"/>
    <property type="project" value="InterPro"/>
</dbReference>
<evidence type="ECO:0000256" key="1">
    <source>
        <dbReference type="ARBA" id="ARBA00022741"/>
    </source>
</evidence>
<dbReference type="Gene3D" id="3.40.50.300">
    <property type="entry name" value="P-loop containing nucleotide triphosphate hydrolases"/>
    <property type="match status" value="1"/>
</dbReference>
<proteinExistence type="predicted"/>
<keyword evidence="4" id="KW-0812">Transmembrane</keyword>
<dbReference type="PANTHER" id="PTHR11361">
    <property type="entry name" value="DNA MISMATCH REPAIR PROTEIN MUTS FAMILY MEMBER"/>
    <property type="match status" value="1"/>
</dbReference>
<feature type="transmembrane region" description="Helical" evidence="4">
    <location>
        <begin position="219"/>
        <end position="239"/>
    </location>
</feature>
<dbReference type="SUPFAM" id="SSF48334">
    <property type="entry name" value="DNA repair protein MutS, domain III"/>
    <property type="match status" value="1"/>
</dbReference>
<evidence type="ECO:0000256" key="4">
    <source>
        <dbReference type="SAM" id="Phobius"/>
    </source>
</evidence>
<dbReference type="InterPro" id="IPR036187">
    <property type="entry name" value="DNA_mismatch_repair_MutS_sf"/>
</dbReference>
<evidence type="ECO:0000256" key="2">
    <source>
        <dbReference type="ARBA" id="ARBA00022840"/>
    </source>
</evidence>
<dbReference type="AlphaFoldDB" id="A0A5J4KP69"/>
<name>A0A5J4KP69_9CHLR</name>
<keyword evidence="4" id="KW-0472">Membrane</keyword>
<dbReference type="InterPro" id="IPR045076">
    <property type="entry name" value="MutS"/>
</dbReference>
<dbReference type="Pfam" id="PF00488">
    <property type="entry name" value="MutS_V"/>
    <property type="match status" value="1"/>
</dbReference>
<keyword evidence="2" id="KW-0067">ATP-binding</keyword>
<keyword evidence="7" id="KW-1185">Reference proteome</keyword>
<dbReference type="RefSeq" id="WP_151759173.1">
    <property type="nucleotide sequence ID" value="NZ_BKZW01000004.1"/>
</dbReference>
<keyword evidence="1" id="KW-0547">Nucleotide-binding</keyword>
<dbReference type="Proteomes" id="UP000326912">
    <property type="component" value="Unassembled WGS sequence"/>
</dbReference>
<dbReference type="GO" id="GO:0030983">
    <property type="term" value="F:mismatched DNA binding"/>
    <property type="evidence" value="ECO:0007669"/>
    <property type="project" value="InterPro"/>
</dbReference>
<keyword evidence="4" id="KW-1133">Transmembrane helix</keyword>
<comment type="caution">
    <text evidence="6">The sequence shown here is derived from an EMBL/GenBank/DDBJ whole genome shotgun (WGS) entry which is preliminary data.</text>
</comment>
<dbReference type="InterPro" id="IPR000432">
    <property type="entry name" value="DNA_mismatch_repair_MutS_C"/>
</dbReference>
<evidence type="ECO:0000313" key="6">
    <source>
        <dbReference type="EMBL" id="GER91528.1"/>
    </source>
</evidence>
<evidence type="ECO:0000259" key="5">
    <source>
        <dbReference type="SMART" id="SM00534"/>
    </source>
</evidence>
<keyword evidence="3" id="KW-0238">DNA-binding</keyword>
<reference evidence="6 7" key="1">
    <citation type="submission" date="2019-10" db="EMBL/GenBank/DDBJ databases">
        <title>Dictyobacter vulcani sp. nov., within the class Ktedonobacteria, isolated from soil of volcanic Mt. Zao.</title>
        <authorList>
            <person name="Zheng Y."/>
            <person name="Wang C.M."/>
            <person name="Sakai Y."/>
            <person name="Abe K."/>
            <person name="Yokota A."/>
            <person name="Yabe S."/>
        </authorList>
    </citation>
    <scope>NUCLEOTIDE SEQUENCE [LARGE SCALE GENOMIC DNA]</scope>
    <source>
        <strain evidence="6 7">W12</strain>
    </source>
</reference>
<protein>
    <submittedName>
        <fullName evidence="6">DNA mismatch repair protein</fullName>
    </submittedName>
</protein>